<dbReference type="SMART" id="SM00460">
    <property type="entry name" value="TGc"/>
    <property type="match status" value="1"/>
</dbReference>
<dbReference type="Gene3D" id="3.10.620.30">
    <property type="match status" value="1"/>
</dbReference>
<dbReference type="PROSITE" id="PS51257">
    <property type="entry name" value="PROKAR_LIPOPROTEIN"/>
    <property type="match status" value="1"/>
</dbReference>
<feature type="region of interest" description="Disordered" evidence="1">
    <location>
        <begin position="33"/>
        <end position="55"/>
    </location>
</feature>
<gene>
    <name evidence="4" type="ORF">IAD01_04425</name>
</gene>
<name>A0A9D1EPB6_9FIRM</name>
<dbReference type="Proteomes" id="UP000823982">
    <property type="component" value="Unassembled WGS sequence"/>
</dbReference>
<dbReference type="Pfam" id="PF01841">
    <property type="entry name" value="Transglut_core"/>
    <property type="match status" value="1"/>
</dbReference>
<reference evidence="4" key="2">
    <citation type="journal article" date="2021" name="PeerJ">
        <title>Extensive microbial diversity within the chicken gut microbiome revealed by metagenomics and culture.</title>
        <authorList>
            <person name="Gilroy R."/>
            <person name="Ravi A."/>
            <person name="Getino M."/>
            <person name="Pursley I."/>
            <person name="Horton D.L."/>
            <person name="Alikhan N.F."/>
            <person name="Baker D."/>
            <person name="Gharbi K."/>
            <person name="Hall N."/>
            <person name="Watson M."/>
            <person name="Adriaenssens E.M."/>
            <person name="Foster-Nyarko E."/>
            <person name="Jarju S."/>
            <person name="Secka A."/>
            <person name="Antonio M."/>
            <person name="Oren A."/>
            <person name="Chaudhuri R.R."/>
            <person name="La Ragione R."/>
            <person name="Hildebrand F."/>
            <person name="Pallen M.J."/>
        </authorList>
    </citation>
    <scope>NUCLEOTIDE SEQUENCE</scope>
    <source>
        <strain evidence="4">CHK157-1446</strain>
    </source>
</reference>
<feature type="signal peptide" evidence="2">
    <location>
        <begin position="1"/>
        <end position="19"/>
    </location>
</feature>
<dbReference type="InterPro" id="IPR052557">
    <property type="entry name" value="CAP/Cytokinesis_protein"/>
</dbReference>
<dbReference type="EMBL" id="DVIR01000039">
    <property type="protein sequence ID" value="HIS24632.1"/>
    <property type="molecule type" value="Genomic_DNA"/>
</dbReference>
<evidence type="ECO:0000256" key="2">
    <source>
        <dbReference type="SAM" id="SignalP"/>
    </source>
</evidence>
<dbReference type="AlphaFoldDB" id="A0A9D1EPB6"/>
<dbReference type="PANTHER" id="PTHR46333:SF2">
    <property type="entry name" value="CYTOKINESIS PROTEIN 3"/>
    <property type="match status" value="1"/>
</dbReference>
<proteinExistence type="predicted"/>
<feature type="domain" description="Transglutaminase-like" evidence="3">
    <location>
        <begin position="137"/>
        <end position="193"/>
    </location>
</feature>
<keyword evidence="2" id="KW-0732">Signal</keyword>
<sequence>MKSKTILPALLICALAAAAFCACLTGCSDGVSETTTHQTDETSSSENEPEPSEEGMYDTTAVANAYISGDTSGLSEYDLAIYNAAAEALNTFYTDGMSAYDAVLAAHDYVVTHVTYDLGELALIGSRAEESDSPYGALIDGKAICSGYTTTFKLFMDMIGVECITVDGSALDEVHAWNMVNIDGKWYHVDCTWDDYTPDYEGRPAAHIYFLVTDEVMRREHVWDEDTTPSADSDDLNYYVNNGLYVTSVSQASEIIAREVAHHATEVELMLDKELNAGGIPLSYPEGVGGYSYWLNEFESYNVVIYHVLWE</sequence>
<reference evidence="4" key="1">
    <citation type="submission" date="2020-10" db="EMBL/GenBank/DDBJ databases">
        <authorList>
            <person name="Gilroy R."/>
        </authorList>
    </citation>
    <scope>NUCLEOTIDE SEQUENCE</scope>
    <source>
        <strain evidence="4">CHK157-1446</strain>
    </source>
</reference>
<evidence type="ECO:0000256" key="1">
    <source>
        <dbReference type="SAM" id="MobiDB-lite"/>
    </source>
</evidence>
<dbReference type="GO" id="GO:0005737">
    <property type="term" value="C:cytoplasm"/>
    <property type="evidence" value="ECO:0007669"/>
    <property type="project" value="TreeGrafter"/>
</dbReference>
<dbReference type="SUPFAM" id="SSF54001">
    <property type="entry name" value="Cysteine proteinases"/>
    <property type="match status" value="1"/>
</dbReference>
<evidence type="ECO:0000313" key="5">
    <source>
        <dbReference type="Proteomes" id="UP000823982"/>
    </source>
</evidence>
<dbReference type="InterPro" id="IPR038765">
    <property type="entry name" value="Papain-like_cys_pep_sf"/>
</dbReference>
<accession>A0A9D1EPB6</accession>
<dbReference type="InterPro" id="IPR002931">
    <property type="entry name" value="Transglutaminase-like"/>
</dbReference>
<evidence type="ECO:0000313" key="4">
    <source>
        <dbReference type="EMBL" id="HIS24632.1"/>
    </source>
</evidence>
<dbReference type="PANTHER" id="PTHR46333">
    <property type="entry name" value="CYTOKINESIS PROTEIN 3"/>
    <property type="match status" value="1"/>
</dbReference>
<comment type="caution">
    <text evidence="4">The sequence shown here is derived from an EMBL/GenBank/DDBJ whole genome shotgun (WGS) entry which is preliminary data.</text>
</comment>
<feature type="chain" id="PRO_5039667162" description="Transglutaminase-like domain-containing protein" evidence="2">
    <location>
        <begin position="20"/>
        <end position="311"/>
    </location>
</feature>
<protein>
    <recommendedName>
        <fullName evidence="3">Transglutaminase-like domain-containing protein</fullName>
    </recommendedName>
</protein>
<evidence type="ECO:0000259" key="3">
    <source>
        <dbReference type="SMART" id="SM00460"/>
    </source>
</evidence>
<organism evidence="4 5">
    <name type="scientific">Candidatus Faeciplasma gallinarum</name>
    <dbReference type="NCBI Taxonomy" id="2840799"/>
    <lineage>
        <taxon>Bacteria</taxon>
        <taxon>Bacillati</taxon>
        <taxon>Bacillota</taxon>
        <taxon>Clostridia</taxon>
        <taxon>Eubacteriales</taxon>
        <taxon>Oscillospiraceae</taxon>
        <taxon>Oscillospiraceae incertae sedis</taxon>
        <taxon>Candidatus Faeciplasma</taxon>
    </lineage>
</organism>